<gene>
    <name evidence="3" type="ORF">I2456_18665</name>
    <name evidence="2" type="ORF">MKUB_50420</name>
</gene>
<dbReference type="GO" id="GO:0046872">
    <property type="term" value="F:metal ion binding"/>
    <property type="evidence" value="ECO:0007669"/>
    <property type="project" value="InterPro"/>
</dbReference>
<organism evidence="3 5">
    <name type="scientific">Mycobacterium kubicae</name>
    <dbReference type="NCBI Taxonomy" id="120959"/>
    <lineage>
        <taxon>Bacteria</taxon>
        <taxon>Bacillati</taxon>
        <taxon>Actinomycetota</taxon>
        <taxon>Actinomycetes</taxon>
        <taxon>Mycobacteriales</taxon>
        <taxon>Mycobacteriaceae</taxon>
        <taxon>Mycobacterium</taxon>
        <taxon>Mycobacterium simiae complex</taxon>
    </lineage>
</organism>
<reference evidence="2" key="2">
    <citation type="submission" date="2020-02" db="EMBL/GenBank/DDBJ databases">
        <authorList>
            <person name="Matsumoto Y."/>
            <person name="Kinjo T."/>
            <person name="Motooka D."/>
            <person name="Nabeya D."/>
            <person name="Jung N."/>
            <person name="Uechi K."/>
            <person name="Horii T."/>
            <person name="Iida T."/>
            <person name="Fujita J."/>
            <person name="Nakamura S."/>
        </authorList>
    </citation>
    <scope>NUCLEOTIDE SEQUENCE</scope>
    <source>
        <strain evidence="2">JCM 13573</strain>
    </source>
</reference>
<protein>
    <recommendedName>
        <fullName evidence="1">Mycothiol-dependent maleylpyruvate isomerase metal-binding domain-containing protein</fullName>
    </recommendedName>
</protein>
<dbReference type="InterPro" id="IPR034660">
    <property type="entry name" value="DinB/YfiT-like"/>
</dbReference>
<dbReference type="Pfam" id="PF11716">
    <property type="entry name" value="MDMPI_N"/>
    <property type="match status" value="1"/>
</dbReference>
<evidence type="ECO:0000313" key="5">
    <source>
        <dbReference type="Proteomes" id="UP000663583"/>
    </source>
</evidence>
<feature type="domain" description="Mycothiol-dependent maleylpyruvate isomerase metal-binding" evidence="1">
    <location>
        <begin position="10"/>
        <end position="102"/>
    </location>
</feature>
<reference evidence="3" key="3">
    <citation type="submission" date="2020-11" db="EMBL/GenBank/DDBJ databases">
        <title>Intraspecies plasmid and genomic variation of Mycobacterium kubicae revealed by the complete genome sequences of two clinical isolates.</title>
        <authorList>
            <person name="Hendrix J.R."/>
            <person name="Epperson L.E."/>
            <person name="Honda J.R."/>
            <person name="Strong M."/>
        </authorList>
    </citation>
    <scope>NUCLEOTIDE SEQUENCE</scope>
    <source>
        <strain evidence="3">JCM 13573</strain>
    </source>
</reference>
<evidence type="ECO:0000313" key="4">
    <source>
        <dbReference type="Proteomes" id="UP000465306"/>
    </source>
</evidence>
<dbReference type="Proteomes" id="UP000663583">
    <property type="component" value="Chromosome"/>
</dbReference>
<dbReference type="EMBL" id="CP065047">
    <property type="protein sequence ID" value="QPI36496.1"/>
    <property type="molecule type" value="Genomic_DNA"/>
</dbReference>
<dbReference type="KEGG" id="mku:I2456_18665"/>
<dbReference type="RefSeq" id="WP_085074773.1">
    <property type="nucleotide sequence ID" value="NZ_BLKU01000005.1"/>
</dbReference>
<evidence type="ECO:0000313" key="2">
    <source>
        <dbReference type="EMBL" id="GFG67552.1"/>
    </source>
</evidence>
<proteinExistence type="predicted"/>
<dbReference type="Proteomes" id="UP000465306">
    <property type="component" value="Unassembled WGS sequence"/>
</dbReference>
<accession>A0AAX1J5F8</accession>
<evidence type="ECO:0000313" key="3">
    <source>
        <dbReference type="EMBL" id="QPI36496.1"/>
    </source>
</evidence>
<reference evidence="2 4" key="1">
    <citation type="journal article" date="2019" name="Emerg. Microbes Infect.">
        <title>Comprehensive subspecies identification of 175 nontuberculous mycobacteria species based on 7547 genomic profiles.</title>
        <authorList>
            <person name="Matsumoto Y."/>
            <person name="Kinjo T."/>
            <person name="Motooka D."/>
            <person name="Nabeya D."/>
            <person name="Jung N."/>
            <person name="Uechi K."/>
            <person name="Horii T."/>
            <person name="Iida T."/>
            <person name="Fujita J."/>
            <person name="Nakamura S."/>
        </authorList>
    </citation>
    <scope>NUCLEOTIDE SEQUENCE [LARGE SCALE GENOMIC DNA]</scope>
    <source>
        <strain evidence="2 4">JCM 13573</strain>
    </source>
</reference>
<keyword evidence="4" id="KW-1185">Reference proteome</keyword>
<dbReference type="AlphaFoldDB" id="A0AAX1J5F8"/>
<evidence type="ECO:0000259" key="1">
    <source>
        <dbReference type="Pfam" id="PF11716"/>
    </source>
</evidence>
<name>A0AAX1J5F8_9MYCO</name>
<dbReference type="InterPro" id="IPR024344">
    <property type="entry name" value="MDMPI_metal-binding"/>
</dbReference>
<dbReference type="SUPFAM" id="SSF109854">
    <property type="entry name" value="DinB/YfiT-like putative metalloenzymes"/>
    <property type="match status" value="1"/>
</dbReference>
<dbReference type="EMBL" id="BLKU01000005">
    <property type="protein sequence ID" value="GFG67552.1"/>
    <property type="molecule type" value="Genomic_DNA"/>
</dbReference>
<sequence length="172" mass="19248">MDDAGELHLAVCRRFGAAVAAADGKWDRRSPCDAWDARGVLEHVIGFHDVLLLRPLALKPDRPRDVPHLRWQLTYDSLQVALRSRRAAQLDASAVLPNLTRDVLIHTWDLARAVGADDRLDPAWCQFFYARLPTDPQTLSASLIFNAAVAVNSEADVQARLLARLGRDPYWC</sequence>